<protein>
    <submittedName>
        <fullName evidence="2">HDC07171</fullName>
    </submittedName>
</protein>
<feature type="region of interest" description="Disordered" evidence="1">
    <location>
        <begin position="1"/>
        <end position="25"/>
    </location>
</feature>
<sequence length="194" mass="21065">MSVPRYQDPNPNRVPRRRPLKPRGDYAKSCVNGLTNCSGTVGQKSESNAKIEVTKLICRRQHAKCLLCDSLSQHVARSQLPDESGVTEFTGAGSPLKWKKGMGCGTARGSGLRMRKLATAGAHFPLHLGDFFCGSALSTLMVICKRKTENRKRYTTTTATATTNHSAAVAAHYFNGAAGGTFYRLSKNKQPCCI</sequence>
<gene>
    <name evidence="2" type="ORF">HDC07171</name>
</gene>
<accession>Q6IG56</accession>
<dbReference type="AlphaFoldDB" id="Q6IG56"/>
<name>Q6IG56_DROME</name>
<dbReference type="EMBL" id="BK003910">
    <property type="protein sequence ID" value="DAA02608.1"/>
    <property type="molecule type" value="Genomic_DNA"/>
</dbReference>
<evidence type="ECO:0000313" key="2">
    <source>
        <dbReference type="EMBL" id="DAA02608.1"/>
    </source>
</evidence>
<reference evidence="2" key="1">
    <citation type="journal article" date="2003" name="Genome Biol.">
        <title>An integrated gene annotation and transcriptional profiling approach towards the full gene content of the Drosophila genome.</title>
        <authorList>
            <person name="Hild M."/>
            <person name="Beckmann B."/>
            <person name="Haas S.A."/>
            <person name="Koch B."/>
            <person name="Solovyev V."/>
            <person name="Busold C."/>
            <person name="Fellenberg K."/>
            <person name="Boutros M."/>
            <person name="Vingron M."/>
            <person name="Sauer F."/>
            <person name="Hoheisel J.D."/>
            <person name="Paro R."/>
        </authorList>
    </citation>
    <scope>NUCLEOTIDE SEQUENCE</scope>
</reference>
<evidence type="ECO:0000256" key="1">
    <source>
        <dbReference type="SAM" id="MobiDB-lite"/>
    </source>
</evidence>
<proteinExistence type="predicted"/>
<organism evidence="2">
    <name type="scientific">Drosophila melanogaster</name>
    <name type="common">Fruit fly</name>
    <dbReference type="NCBI Taxonomy" id="7227"/>
    <lineage>
        <taxon>Eukaryota</taxon>
        <taxon>Metazoa</taxon>
        <taxon>Ecdysozoa</taxon>
        <taxon>Arthropoda</taxon>
        <taxon>Hexapoda</taxon>
        <taxon>Insecta</taxon>
        <taxon>Pterygota</taxon>
        <taxon>Neoptera</taxon>
        <taxon>Endopterygota</taxon>
        <taxon>Diptera</taxon>
        <taxon>Brachycera</taxon>
        <taxon>Muscomorpha</taxon>
        <taxon>Ephydroidea</taxon>
        <taxon>Drosophilidae</taxon>
        <taxon>Drosophila</taxon>
        <taxon>Sophophora</taxon>
    </lineage>
</organism>